<gene>
    <name evidence="4" type="ORF">SG34_032245</name>
</gene>
<keyword evidence="2" id="KW-0472">Membrane</keyword>
<accession>A0AAF0CE70</accession>
<organism evidence="4 5">
    <name type="scientific">Thalassomonas viridans</name>
    <dbReference type="NCBI Taxonomy" id="137584"/>
    <lineage>
        <taxon>Bacteria</taxon>
        <taxon>Pseudomonadati</taxon>
        <taxon>Pseudomonadota</taxon>
        <taxon>Gammaproteobacteria</taxon>
        <taxon>Alteromonadales</taxon>
        <taxon>Colwelliaceae</taxon>
        <taxon>Thalassomonas</taxon>
    </lineage>
</organism>
<evidence type="ECO:0000313" key="5">
    <source>
        <dbReference type="Proteomes" id="UP000032352"/>
    </source>
</evidence>
<protein>
    <recommendedName>
        <fullName evidence="3">Ig-like domain-containing protein</fullName>
    </recommendedName>
</protein>
<dbReference type="AlphaFoldDB" id="A0AAF0CE70"/>
<dbReference type="KEGG" id="tvd:SG34_032245"/>
<keyword evidence="2" id="KW-1133">Transmembrane helix</keyword>
<evidence type="ECO:0000259" key="3">
    <source>
        <dbReference type="PROSITE" id="PS50835"/>
    </source>
</evidence>
<keyword evidence="1" id="KW-0175">Coiled coil</keyword>
<dbReference type="RefSeq" id="WP_152647182.1">
    <property type="nucleotide sequence ID" value="NZ_CP059734.1"/>
</dbReference>
<evidence type="ECO:0000313" key="4">
    <source>
        <dbReference type="EMBL" id="WDE08594.1"/>
    </source>
</evidence>
<evidence type="ECO:0000256" key="1">
    <source>
        <dbReference type="SAM" id="Coils"/>
    </source>
</evidence>
<dbReference type="Proteomes" id="UP000032352">
    <property type="component" value="Chromosome pTvir"/>
</dbReference>
<keyword evidence="5" id="KW-1185">Reference proteome</keyword>
<feature type="domain" description="Ig-like" evidence="3">
    <location>
        <begin position="550"/>
        <end position="656"/>
    </location>
</feature>
<reference evidence="4 5" key="1">
    <citation type="journal article" date="2015" name="Genome Announc.">
        <title>Draft Genome Sequences of Marine Isolates of Thalassomonas viridans and Thalassomonas actiniarum.</title>
        <authorList>
            <person name="Olonade I."/>
            <person name="van Zyl L.J."/>
            <person name="Trindade M."/>
        </authorList>
    </citation>
    <scope>NUCLEOTIDE SEQUENCE [LARGE SCALE GENOMIC DNA]</scope>
    <source>
        <strain evidence="4 5">XOM25</strain>
    </source>
</reference>
<keyword evidence="2" id="KW-0812">Transmembrane</keyword>
<dbReference type="EMBL" id="CP059734">
    <property type="protein sequence ID" value="WDE08594.1"/>
    <property type="molecule type" value="Genomic_DNA"/>
</dbReference>
<feature type="transmembrane region" description="Helical" evidence="2">
    <location>
        <begin position="313"/>
        <end position="334"/>
    </location>
</feature>
<feature type="coiled-coil region" evidence="1">
    <location>
        <begin position="354"/>
        <end position="384"/>
    </location>
</feature>
<dbReference type="PROSITE" id="PS50835">
    <property type="entry name" value="IG_LIKE"/>
    <property type="match status" value="1"/>
</dbReference>
<proteinExistence type="predicted"/>
<evidence type="ECO:0000256" key="2">
    <source>
        <dbReference type="SAM" id="Phobius"/>
    </source>
</evidence>
<name>A0AAF0CE70_9GAMM</name>
<dbReference type="InterPro" id="IPR007110">
    <property type="entry name" value="Ig-like_dom"/>
</dbReference>
<sequence length="678" mass="74736">MMVNIELQPLNSNLQGPKKTGNVEQERTFKQALAIVSLYVEAFSFDKKVSVGEIIASLTIDSAESDSELEESVKHFAAKIYAAQKVLEQPEGNAGVAEKVVQLDRMVQAEIQELEQKINNTITKVNNQHKYDPFYSELNTEGCYELLGAGISVTATTGIFSSTVTSLQHKRDGKNSHALGNAMERTIKVATSNRQEKTGINVAGDEIKFVRTAALNGQGALFGFSVDKMQGLEHDSQPTSGHIDFRNLDPLKEGKILEEHNDAIKAANYAIGRNAEDGNEIRTCTIPLNSNDMTKTEMLTRGLKVIKARNPKAAPIVAFFAVLLFPFTIGLLYLKQHRFAKNWNLAHDGINKTKEHLSKKIDAMEAKTARIEDMADKMKQAKVEAMAEFEIETERRSARGKLMAEVVKVAKFRTMGKTPKEAVKEAKSRDRLMKEVKLRAMDMSMDRTVREAKSRAMAEFDIKAKPEAISEAMDKLKAEVKCDAIDKGMTEVMAEAMAAAAAASYAEVMAERMAESKTRGEALLTMVNSSMRNIYNGEKPGTVKRAPSGPDALLLQVLLIELTLAVGETVSVGCKSNKDRGTMVDFMIQAQEAKWVKQAAETGRSYSEVKQDPNSLLDLYGSKDDCKILQEVVSKSETRLTGKRNTGLDGNMFICRGLEKILGPKYAQFVGDALKGHA</sequence>
<reference evidence="4 5" key="2">
    <citation type="journal article" date="2022" name="Mar. Drugs">
        <title>Bioassay-Guided Fractionation Leads to the Detection of Cholic Acid Generated by the Rare Thalassomonas sp.</title>
        <authorList>
            <person name="Pheiffer F."/>
            <person name="Schneider Y.K."/>
            <person name="Hansen E.H."/>
            <person name="Andersen J.H."/>
            <person name="Isaksson J."/>
            <person name="Busche T."/>
            <person name="R C."/>
            <person name="Kalinowski J."/>
            <person name="Zyl L.V."/>
            <person name="Trindade M."/>
        </authorList>
    </citation>
    <scope>NUCLEOTIDE SEQUENCE [LARGE SCALE GENOMIC DNA]</scope>
    <source>
        <strain evidence="4 5">XOM25</strain>
    </source>
</reference>